<dbReference type="InterPro" id="IPR012907">
    <property type="entry name" value="Peptidase_S11_C"/>
</dbReference>
<dbReference type="Gene3D" id="3.40.710.10">
    <property type="entry name" value="DD-peptidase/beta-lactamase superfamily"/>
    <property type="match status" value="1"/>
</dbReference>
<protein>
    <recommendedName>
        <fullName evidence="4">serine-type D-Ala-D-Ala carboxypeptidase</fullName>
        <ecNumber evidence="4">3.4.16.4</ecNumber>
    </recommendedName>
</protein>
<keyword evidence="8" id="KW-0378">Hydrolase</keyword>
<dbReference type="MEROPS" id="S11.004"/>
<evidence type="ECO:0000256" key="13">
    <source>
        <dbReference type="PIRSR" id="PIRSR618044-1"/>
    </source>
</evidence>
<comment type="function">
    <text evidence="1">Removes C-terminal D-alanyl residues from sugar-peptide cell wall precursors.</text>
</comment>
<dbReference type="Pfam" id="PF07943">
    <property type="entry name" value="PBP5_C"/>
    <property type="match status" value="1"/>
</dbReference>
<dbReference type="GO" id="GO:0006508">
    <property type="term" value="P:proteolysis"/>
    <property type="evidence" value="ECO:0007669"/>
    <property type="project" value="UniProtKB-KW"/>
</dbReference>
<dbReference type="AlphaFoldDB" id="D4RWR5"/>
<evidence type="ECO:0000256" key="1">
    <source>
        <dbReference type="ARBA" id="ARBA00003217"/>
    </source>
</evidence>
<evidence type="ECO:0000256" key="4">
    <source>
        <dbReference type="ARBA" id="ARBA00012448"/>
    </source>
</evidence>
<comment type="caution">
    <text evidence="17">The sequence shown here is derived from an EMBL/GenBank/DDBJ whole genome shotgun (WGS) entry which is preliminary data.</text>
</comment>
<evidence type="ECO:0000256" key="6">
    <source>
        <dbReference type="ARBA" id="ARBA00022670"/>
    </source>
</evidence>
<dbReference type="UniPathway" id="UPA00219"/>
<dbReference type="RefSeq" id="WP_005600684.1">
    <property type="nucleotide sequence ID" value="NZ_GG663519.1"/>
</dbReference>
<keyword evidence="6" id="KW-0645">Protease</keyword>
<dbReference type="GO" id="GO:0008360">
    <property type="term" value="P:regulation of cell shape"/>
    <property type="evidence" value="ECO:0007669"/>
    <property type="project" value="UniProtKB-KW"/>
</dbReference>
<proteinExistence type="inferred from homology"/>
<evidence type="ECO:0000256" key="3">
    <source>
        <dbReference type="ARBA" id="ARBA00007164"/>
    </source>
</evidence>
<dbReference type="HOGENOM" id="CLU_027070_7_0_9"/>
<feature type="active site" evidence="13">
    <location>
        <position position="111"/>
    </location>
</feature>
<reference evidence="17 18" key="1">
    <citation type="submission" date="2010-02" db="EMBL/GenBank/DDBJ databases">
        <authorList>
            <person name="Weinstock G."/>
            <person name="Sodergren E."/>
            <person name="Clifton S."/>
            <person name="Fulton L."/>
            <person name="Fulton B."/>
            <person name="Courtney L."/>
            <person name="Fronick C."/>
            <person name="Harrison M."/>
            <person name="Strong C."/>
            <person name="Farmer C."/>
            <person name="Delahaunty K."/>
            <person name="Markovic C."/>
            <person name="Hall O."/>
            <person name="Minx P."/>
            <person name="Tomlinson C."/>
            <person name="Mitreva M."/>
            <person name="Nelson J."/>
            <person name="Hou S."/>
            <person name="Wollam A."/>
            <person name="Pepin K.H."/>
            <person name="Johnson M."/>
            <person name="Bhonagiri V."/>
            <person name="Zhang X."/>
            <person name="Suruliraj S."/>
            <person name="Warren W."/>
            <person name="Chinwalla A."/>
            <person name="Mardis E.R."/>
            <person name="Wilson R.K."/>
        </authorList>
    </citation>
    <scope>NUCLEOTIDE SEQUENCE [LARGE SCALE GENOMIC DNA]</scope>
    <source>
        <strain evidence="17 18">DSM 2876</strain>
    </source>
</reference>
<evidence type="ECO:0000256" key="11">
    <source>
        <dbReference type="ARBA" id="ARBA00023316"/>
    </source>
</evidence>
<comment type="catalytic activity">
    <reaction evidence="12">
        <text>Preferential cleavage: (Ac)2-L-Lys-D-Ala-|-D-Ala. Also transpeptidation of peptidyl-alanyl moieties that are N-acyl substituents of D-alanine.</text>
        <dbReference type="EC" id="3.4.16.4"/>
    </reaction>
</comment>
<evidence type="ECO:0000256" key="8">
    <source>
        <dbReference type="ARBA" id="ARBA00022801"/>
    </source>
</evidence>
<feature type="active site" description="Proton acceptor" evidence="13">
    <location>
        <position position="59"/>
    </location>
</feature>
<evidence type="ECO:0000256" key="5">
    <source>
        <dbReference type="ARBA" id="ARBA00022645"/>
    </source>
</evidence>
<evidence type="ECO:0000256" key="14">
    <source>
        <dbReference type="PIRSR" id="PIRSR618044-2"/>
    </source>
</evidence>
<keyword evidence="10" id="KW-0573">Peptidoglycan synthesis</keyword>
<dbReference type="Proteomes" id="UP000006238">
    <property type="component" value="Unassembled WGS sequence"/>
</dbReference>
<keyword evidence="11" id="KW-0961">Cell wall biogenesis/degradation</keyword>
<evidence type="ECO:0000256" key="12">
    <source>
        <dbReference type="ARBA" id="ARBA00034000"/>
    </source>
</evidence>
<evidence type="ECO:0000259" key="16">
    <source>
        <dbReference type="SMART" id="SM00936"/>
    </source>
</evidence>
<dbReference type="eggNOG" id="COG1686">
    <property type="taxonomic scope" value="Bacteria"/>
</dbReference>
<feature type="domain" description="Peptidase S11 D-Ala-D-Ala carboxypeptidase A C-terminal" evidence="16">
    <location>
        <begin position="292"/>
        <end position="380"/>
    </location>
</feature>
<dbReference type="PRINTS" id="PR00725">
    <property type="entry name" value="DADACBPTASE1"/>
</dbReference>
<keyword evidence="9" id="KW-0133">Cell shape</keyword>
<dbReference type="SUPFAM" id="SSF56601">
    <property type="entry name" value="beta-lactamase/transpeptidase-like"/>
    <property type="match status" value="1"/>
</dbReference>
<dbReference type="Pfam" id="PF00768">
    <property type="entry name" value="Peptidase_S11"/>
    <property type="match status" value="1"/>
</dbReference>
<evidence type="ECO:0000256" key="2">
    <source>
        <dbReference type="ARBA" id="ARBA00004752"/>
    </source>
</evidence>
<dbReference type="SUPFAM" id="SSF69189">
    <property type="entry name" value="Penicillin-binding protein associated domain"/>
    <property type="match status" value="1"/>
</dbReference>
<dbReference type="PANTHER" id="PTHR21581">
    <property type="entry name" value="D-ALANYL-D-ALANINE CARBOXYPEPTIDASE"/>
    <property type="match status" value="1"/>
</dbReference>
<accession>D4RWR5</accession>
<dbReference type="InterPro" id="IPR037167">
    <property type="entry name" value="Peptidase_S11_C_sf"/>
</dbReference>
<keyword evidence="5 17" id="KW-0121">Carboxypeptidase</keyword>
<feature type="active site" description="Acyl-ester intermediate" evidence="13">
    <location>
        <position position="56"/>
    </location>
</feature>
<comment type="similarity">
    <text evidence="3 15">Belongs to the peptidase S11 family.</text>
</comment>
<keyword evidence="7" id="KW-0732">Signal</keyword>
<dbReference type="InterPro" id="IPR001967">
    <property type="entry name" value="Peptidase_S11_N"/>
</dbReference>
<dbReference type="EC" id="3.4.16.4" evidence="4"/>
<evidence type="ECO:0000313" key="18">
    <source>
        <dbReference type="Proteomes" id="UP000006238"/>
    </source>
</evidence>
<feature type="binding site" evidence="14">
    <location>
        <position position="239"/>
    </location>
    <ligand>
        <name>substrate</name>
    </ligand>
</feature>
<dbReference type="InterPro" id="IPR012338">
    <property type="entry name" value="Beta-lactam/transpept-like"/>
</dbReference>
<dbReference type="GO" id="GO:0009002">
    <property type="term" value="F:serine-type D-Ala-D-Ala carboxypeptidase activity"/>
    <property type="evidence" value="ECO:0007669"/>
    <property type="project" value="UniProtKB-EC"/>
</dbReference>
<dbReference type="InterPro" id="IPR015956">
    <property type="entry name" value="Peniciliin-bd_prot_C_sf"/>
</dbReference>
<dbReference type="Gene3D" id="2.60.410.10">
    <property type="entry name" value="D-Ala-D-Ala carboxypeptidase, C-terminal domain"/>
    <property type="match status" value="1"/>
</dbReference>
<comment type="pathway">
    <text evidence="2">Cell wall biogenesis; peptidoglycan biosynthesis.</text>
</comment>
<dbReference type="STRING" id="45851.BHV86_06295"/>
<evidence type="ECO:0000313" key="17">
    <source>
        <dbReference type="EMBL" id="EFF69589.1"/>
    </source>
</evidence>
<dbReference type="InterPro" id="IPR018044">
    <property type="entry name" value="Peptidase_S11"/>
</dbReference>
<organism evidence="17 18">
    <name type="scientific">Eshraghiella crossota DSM 2876</name>
    <dbReference type="NCBI Taxonomy" id="511680"/>
    <lineage>
        <taxon>Bacteria</taxon>
        <taxon>Bacillati</taxon>
        <taxon>Bacillota</taxon>
        <taxon>Clostridia</taxon>
        <taxon>Lachnospirales</taxon>
        <taxon>Lachnospiraceae</taxon>
        <taxon>Eshraghiella</taxon>
    </lineage>
</organism>
<evidence type="ECO:0000256" key="7">
    <source>
        <dbReference type="ARBA" id="ARBA00022729"/>
    </source>
</evidence>
<dbReference type="GeneID" id="98918470"/>
<name>D4RWR5_9FIRM</name>
<dbReference type="GO" id="GO:0009252">
    <property type="term" value="P:peptidoglycan biosynthetic process"/>
    <property type="evidence" value="ECO:0007669"/>
    <property type="project" value="UniProtKB-UniPathway"/>
</dbReference>
<evidence type="ECO:0000256" key="15">
    <source>
        <dbReference type="RuleBase" id="RU004016"/>
    </source>
</evidence>
<dbReference type="PANTHER" id="PTHR21581:SF33">
    <property type="entry name" value="D-ALANYL-D-ALANINE CARBOXYPEPTIDASE DACB"/>
    <property type="match status" value="1"/>
</dbReference>
<dbReference type="EMBL" id="ABWN01000017">
    <property type="protein sequence ID" value="EFF69589.1"/>
    <property type="molecule type" value="Genomic_DNA"/>
</dbReference>
<keyword evidence="18" id="KW-1185">Reference proteome</keyword>
<evidence type="ECO:0000256" key="10">
    <source>
        <dbReference type="ARBA" id="ARBA00022984"/>
    </source>
</evidence>
<sequence length="396" mass="44706">MKKILAVIIIAVVMCQSVTKGEEPENLYARAAILIDADSGRILYGKNENDVMPMASTTKIMTLLVALKYGNPSDRVTFSSYAAKEPDVQLNALKGEQYTLNELLYLMMLRSYNDVAMMVAEYVGGVLNGDTSPNNTTEESKEDVKRFIDEMNGYAVKLGLSDTYFVTPNGLDGEDEGRIHSTTAYELALIAREALKSEEVIKICTTKSFSYREQNGKRSGTVTNGNRFLDINKNAIGMKTGFTGKAGYCFVGATKVDDRTFISVVLGCGWPPNKNYKWADTGKLMSYGRDNYFYRNIFEKTYDYKEIKVENGLQESVGTYIPFEVNRLLSDEDEVDVIYEIISKAKAPVKKDEQVGKVRIYINGKLEEELPILTKGSVKEKTFRYFLHKIFLYYFM</sequence>
<dbReference type="SMART" id="SM00936">
    <property type="entry name" value="PBP5_C"/>
    <property type="match status" value="1"/>
</dbReference>
<evidence type="ECO:0000256" key="9">
    <source>
        <dbReference type="ARBA" id="ARBA00022960"/>
    </source>
</evidence>
<gene>
    <name evidence="17" type="ORF">BUTYVIB_00102</name>
</gene>
<dbReference type="GO" id="GO:0071555">
    <property type="term" value="P:cell wall organization"/>
    <property type="evidence" value="ECO:0007669"/>
    <property type="project" value="UniProtKB-KW"/>
</dbReference>